<organism evidence="1 2">
    <name type="scientific">Stachybotrys chlorohalonatus (strain IBT 40285)</name>
    <dbReference type="NCBI Taxonomy" id="1283841"/>
    <lineage>
        <taxon>Eukaryota</taxon>
        <taxon>Fungi</taxon>
        <taxon>Dikarya</taxon>
        <taxon>Ascomycota</taxon>
        <taxon>Pezizomycotina</taxon>
        <taxon>Sordariomycetes</taxon>
        <taxon>Hypocreomycetidae</taxon>
        <taxon>Hypocreales</taxon>
        <taxon>Stachybotryaceae</taxon>
        <taxon>Stachybotrys</taxon>
    </lineage>
</organism>
<evidence type="ECO:0000313" key="2">
    <source>
        <dbReference type="Proteomes" id="UP000028524"/>
    </source>
</evidence>
<dbReference type="Proteomes" id="UP000028524">
    <property type="component" value="Unassembled WGS sequence"/>
</dbReference>
<keyword evidence="2" id="KW-1185">Reference proteome</keyword>
<dbReference type="EMBL" id="KL659949">
    <property type="protein sequence ID" value="KFA68272.1"/>
    <property type="molecule type" value="Genomic_DNA"/>
</dbReference>
<dbReference type="HOGENOM" id="CLU_1950218_0_0_1"/>
<dbReference type="AlphaFoldDB" id="A0A084QWD7"/>
<name>A0A084QWD7_STAC4</name>
<accession>A0A084QWD7</accession>
<sequence length="129" mass="14619">MYSRALFETRLTPKNGNLARLQDIKPSELDYLMSSLQLGLQNMVCSRKRTASRAEYAIALRQRLQRRGRLSAIGRDVDERNGVHRELLPSIPNIQRDPSATTLVTPISDGRARRATRAAAIYIARVRTE</sequence>
<proteinExistence type="predicted"/>
<evidence type="ECO:0000313" key="1">
    <source>
        <dbReference type="EMBL" id="KFA68272.1"/>
    </source>
</evidence>
<reference evidence="1 2" key="1">
    <citation type="journal article" date="2014" name="BMC Genomics">
        <title>Comparative genome sequencing reveals chemotype-specific gene clusters in the toxigenic black mold Stachybotrys.</title>
        <authorList>
            <person name="Semeiks J."/>
            <person name="Borek D."/>
            <person name="Otwinowski Z."/>
            <person name="Grishin N.V."/>
        </authorList>
    </citation>
    <scope>NUCLEOTIDE SEQUENCE [LARGE SCALE GENOMIC DNA]</scope>
    <source>
        <strain evidence="1 2">IBT 40285</strain>
    </source>
</reference>
<dbReference type="InParanoid" id="A0A084QWD7"/>
<protein>
    <submittedName>
        <fullName evidence="1">Uncharacterized protein</fullName>
    </submittedName>
</protein>
<gene>
    <name evidence="1" type="ORF">S40285_09909</name>
</gene>